<comment type="similarity">
    <text evidence="2">Belongs to the aegerolysin family.</text>
</comment>
<sequence>MTNFGFLTFFFFQFLFYGSKSSYDQWIRIIIENKSNELLDVKNSKLEWGKWYCNNDKSDEGCGPSKYSHIGSRTVLSSCGRSDVTSGTEGYFELIATGNMRVASFRWDCPYGRKNSYSVSDTCSGWKVNAYGGSKENGPIGEVIIIVEKDPPPSPPPPTRPKWLLSDAINVAVCGGSGVGKSSLVNAIRGLKPGDPKEAKIDVCETTNVHQDYPFSFDVNSISVNFSIWDLPGAGTVNHPYETYIVNFGIGYMNLVMVVVGERLTPFDCEMIKFLEQKNIIYYIVRNKFADTANNNLYDNNITHKQTYNNARSYINRKLKKVDINVANSRIYLLSSRDKNFADWDSFIREFKYDLSNQVSSQDT</sequence>
<keyword evidence="3" id="KW-0547">Nucleotide-binding</keyword>
<keyword evidence="4" id="KW-0378">Hydrolase</keyword>
<feature type="domain" description="IRG-type G" evidence="7">
    <location>
        <begin position="167"/>
        <end position="354"/>
    </location>
</feature>
<dbReference type="OrthoDB" id="2727348at2759"/>
<dbReference type="InterPro" id="IPR027417">
    <property type="entry name" value="P-loop_NTPase"/>
</dbReference>
<dbReference type="GO" id="GO:0016020">
    <property type="term" value="C:membrane"/>
    <property type="evidence" value="ECO:0007669"/>
    <property type="project" value="InterPro"/>
</dbReference>
<dbReference type="GO" id="GO:0005525">
    <property type="term" value="F:GTP binding"/>
    <property type="evidence" value="ECO:0007669"/>
    <property type="project" value="UniProtKB-KW"/>
</dbReference>
<keyword evidence="5" id="KW-0342">GTP-binding</keyword>
<evidence type="ECO:0000313" key="9">
    <source>
        <dbReference type="Proteomes" id="UP000023152"/>
    </source>
</evidence>
<reference evidence="8 9" key="1">
    <citation type="journal article" date="2013" name="Curr. Biol.">
        <title>The Genome of the Foraminiferan Reticulomyxa filosa.</title>
        <authorList>
            <person name="Glockner G."/>
            <person name="Hulsmann N."/>
            <person name="Schleicher M."/>
            <person name="Noegel A.A."/>
            <person name="Eichinger L."/>
            <person name="Gallinger C."/>
            <person name="Pawlowski J."/>
            <person name="Sierra R."/>
            <person name="Euteneuer U."/>
            <person name="Pillet L."/>
            <person name="Moustafa A."/>
            <person name="Platzer M."/>
            <person name="Groth M."/>
            <person name="Szafranski K."/>
            <person name="Schliwa M."/>
        </authorList>
    </citation>
    <scope>NUCLEOTIDE SEQUENCE [LARGE SCALE GENOMIC DNA]</scope>
</reference>
<dbReference type="GO" id="GO:0016787">
    <property type="term" value="F:hydrolase activity"/>
    <property type="evidence" value="ECO:0007669"/>
    <property type="project" value="UniProtKB-KW"/>
</dbReference>
<feature type="signal peptide" evidence="6">
    <location>
        <begin position="1"/>
        <end position="21"/>
    </location>
</feature>
<dbReference type="PANTHER" id="PTHR32341">
    <property type="entry name" value="INTERFERON-INDUCIBLE GTPASE"/>
    <property type="match status" value="1"/>
</dbReference>
<keyword evidence="6" id="KW-0732">Signal</keyword>
<dbReference type="InterPro" id="IPR030385">
    <property type="entry name" value="G_IRG_dom"/>
</dbReference>
<dbReference type="GO" id="GO:0019836">
    <property type="term" value="P:symbiont-mediated hemolysis of host erythrocyte"/>
    <property type="evidence" value="ECO:0007669"/>
    <property type="project" value="InterPro"/>
</dbReference>
<dbReference type="InterPro" id="IPR051515">
    <property type="entry name" value="IRG"/>
</dbReference>
<dbReference type="Pfam" id="PF05049">
    <property type="entry name" value="IIGP"/>
    <property type="match status" value="1"/>
</dbReference>
<evidence type="ECO:0000256" key="5">
    <source>
        <dbReference type="ARBA" id="ARBA00023134"/>
    </source>
</evidence>
<name>X6M885_RETFI</name>
<dbReference type="PROSITE" id="PS51716">
    <property type="entry name" value="G_IRG"/>
    <property type="match status" value="1"/>
</dbReference>
<evidence type="ECO:0000259" key="7">
    <source>
        <dbReference type="PROSITE" id="PS51716"/>
    </source>
</evidence>
<gene>
    <name evidence="8" type="ORF">RFI_28152</name>
</gene>
<dbReference type="InterPro" id="IPR009413">
    <property type="entry name" value="Aegerolysin-typ"/>
</dbReference>
<dbReference type="AlphaFoldDB" id="X6M885"/>
<feature type="chain" id="PRO_5004975191" description="IRG-type G domain-containing protein" evidence="6">
    <location>
        <begin position="22"/>
        <end position="364"/>
    </location>
</feature>
<evidence type="ECO:0000256" key="4">
    <source>
        <dbReference type="ARBA" id="ARBA00022801"/>
    </source>
</evidence>
<evidence type="ECO:0000256" key="3">
    <source>
        <dbReference type="ARBA" id="ARBA00022741"/>
    </source>
</evidence>
<proteinExistence type="inferred from homology"/>
<comment type="caution">
    <text evidence="8">The sequence shown here is derived from an EMBL/GenBank/DDBJ whole genome shotgun (WGS) entry which is preliminary data.</text>
</comment>
<dbReference type="Gene3D" id="2.60.270.50">
    <property type="match status" value="1"/>
</dbReference>
<dbReference type="PANTHER" id="PTHR32341:SF10">
    <property type="entry name" value="INTERFERON-INDUCIBLE GTPASE 5"/>
    <property type="match status" value="1"/>
</dbReference>
<protein>
    <recommendedName>
        <fullName evidence="7">IRG-type G domain-containing protein</fullName>
    </recommendedName>
</protein>
<evidence type="ECO:0000256" key="6">
    <source>
        <dbReference type="SAM" id="SignalP"/>
    </source>
</evidence>
<dbReference type="Pfam" id="PF06355">
    <property type="entry name" value="Aegerolysin"/>
    <property type="match status" value="1"/>
</dbReference>
<organism evidence="8 9">
    <name type="scientific">Reticulomyxa filosa</name>
    <dbReference type="NCBI Taxonomy" id="46433"/>
    <lineage>
        <taxon>Eukaryota</taxon>
        <taxon>Sar</taxon>
        <taxon>Rhizaria</taxon>
        <taxon>Retaria</taxon>
        <taxon>Foraminifera</taxon>
        <taxon>Monothalamids</taxon>
        <taxon>Reticulomyxidae</taxon>
        <taxon>Reticulomyxa</taxon>
    </lineage>
</organism>
<evidence type="ECO:0000256" key="2">
    <source>
        <dbReference type="ARBA" id="ARBA00010795"/>
    </source>
</evidence>
<keyword evidence="9" id="KW-1185">Reference proteome</keyword>
<comment type="similarity">
    <text evidence="1">Belongs to the TRAFAC class dynamin-like GTPase superfamily. IRG family.</text>
</comment>
<evidence type="ECO:0000313" key="8">
    <source>
        <dbReference type="EMBL" id="ETO09235.1"/>
    </source>
</evidence>
<dbReference type="InterPro" id="IPR007743">
    <property type="entry name" value="Immunity-related_GTPase-like"/>
</dbReference>
<dbReference type="Gene3D" id="3.40.50.300">
    <property type="entry name" value="P-loop containing nucleotide triphosphate hydrolases"/>
    <property type="match status" value="1"/>
</dbReference>
<evidence type="ECO:0000256" key="1">
    <source>
        <dbReference type="ARBA" id="ARBA00005429"/>
    </source>
</evidence>
<dbReference type="SUPFAM" id="SSF52540">
    <property type="entry name" value="P-loop containing nucleoside triphosphate hydrolases"/>
    <property type="match status" value="1"/>
</dbReference>
<dbReference type="EMBL" id="ASPP01024221">
    <property type="protein sequence ID" value="ETO09235.1"/>
    <property type="molecule type" value="Genomic_DNA"/>
</dbReference>
<dbReference type="Proteomes" id="UP000023152">
    <property type="component" value="Unassembled WGS sequence"/>
</dbReference>
<accession>X6M885</accession>